<dbReference type="PATRIC" id="fig|1239307.3.peg.3952"/>
<dbReference type="Pfam" id="PF00723">
    <property type="entry name" value="Glyco_hydro_15"/>
    <property type="match status" value="1"/>
</dbReference>
<evidence type="ECO:0000259" key="1">
    <source>
        <dbReference type="Pfam" id="PF00723"/>
    </source>
</evidence>
<dbReference type="InterPro" id="IPR045582">
    <property type="entry name" value="Trehalase-like_N"/>
</dbReference>
<dbReference type="Pfam" id="PF19291">
    <property type="entry name" value="TREH_N"/>
    <property type="match status" value="1"/>
</dbReference>
<reference evidence="3 4" key="1">
    <citation type="journal article" date="2014" name="Genome Biol. Evol.">
        <title>Genome degeneration and adaptation in a nascent stage of symbiosis.</title>
        <authorList>
            <person name="Oakeson K.F."/>
            <person name="Gil R."/>
            <person name="Clayton A.L."/>
            <person name="Dunn D.M."/>
            <person name="von Niederhausern A.C."/>
            <person name="Hamil C."/>
            <person name="Aoyagi A."/>
            <person name="Duval B."/>
            <person name="Baca A."/>
            <person name="Silva F.J."/>
            <person name="Vallier A."/>
            <person name="Jackson D.G."/>
            <person name="Latorre A."/>
            <person name="Weiss R.B."/>
            <person name="Heddi A."/>
            <person name="Moya A."/>
            <person name="Dale C."/>
        </authorList>
    </citation>
    <scope>NUCLEOTIDE SEQUENCE [LARGE SCALE GENOMIC DNA]</scope>
    <source>
        <strain evidence="3 4">HS1</strain>
    </source>
</reference>
<dbReference type="HOGENOM" id="CLU_010399_3_1_6"/>
<keyword evidence="4" id="KW-1185">Reference proteome</keyword>
<organism evidence="3 4">
    <name type="scientific">Sodalis praecaptivus</name>
    <dbReference type="NCBI Taxonomy" id="1239307"/>
    <lineage>
        <taxon>Bacteria</taxon>
        <taxon>Pseudomonadati</taxon>
        <taxon>Pseudomonadota</taxon>
        <taxon>Gammaproteobacteria</taxon>
        <taxon>Enterobacterales</taxon>
        <taxon>Bruguierivoracaceae</taxon>
        <taxon>Sodalis</taxon>
    </lineage>
</organism>
<proteinExistence type="predicted"/>
<dbReference type="SUPFAM" id="SSF48208">
    <property type="entry name" value="Six-hairpin glycosidases"/>
    <property type="match status" value="1"/>
</dbReference>
<dbReference type="Proteomes" id="UP000019028">
    <property type="component" value="Chromosome"/>
</dbReference>
<feature type="domain" description="Trehalase-like N-terminal" evidence="2">
    <location>
        <begin position="144"/>
        <end position="212"/>
    </location>
</feature>
<sequence>MDQMRGPGIVCAVGSHGELHYLACRAHLEQCFFWALRHLDSSRAVTPLSVSGITLSLGHPPGCSPARLCCRFIPPSHANTIPRPRIAGARCRRFTRFRLSLTPDFSFARLEMELCANWIAIMKTNSQITPQRTDGYAELGDYAAIGEGRSVALIAPDGAIDWWCAPNLDSAPLFDRILDAGNGGFFQLEPVGAYHIQRRYRENSNVLETRFITERGEALLTESINSTLAGRLPWSELARRIEGIRGEVIFHLTLRIGTFAETISPWLQKNPLGIVYHIGPLMAMLHASEDVVFSHYSDEGARGRFHTHPGSRSLVAILATENEPLAIPPLDKIDQRIETSHRAWRDWVANLSYRGLHRDHVIRSALALKFLWYSPSGALAAAATMSLPEGIGGKKNYDYRYAWVRDACLIIKSFVYLGALEDCKAAFSWLSSTIIKHGPEMKTCYTLAGGKVPDERYLPLHGYRGSQPVRVGNNAHDQRQLSMYGDMLATAALFVKAGHVIDIATARMLIDLANQCADRWRRQDSGIWELPEQQHYTHSKMACWLALDHAVALARDGHLESTWQERWKRERDRISKWVENHCWSDAKQAYTFYPGSDKLDAAVTLMHAYGARINRPRMLATYAAIHHELGHGSAMLYRYSGVEKEESTFIACSFWRVEALANLDGRDEANAAMGEIFDNLCDNGNIETFNEMFDVNTGLWRGNLPQGLSHLALICAAAALSHQTIPSAVTSRQRGTTDDE</sequence>
<dbReference type="KEGG" id="sod:Sant_3581"/>
<dbReference type="EMBL" id="CP006569">
    <property type="protein sequence ID" value="AHF78563.1"/>
    <property type="molecule type" value="Genomic_DNA"/>
</dbReference>
<dbReference type="GO" id="GO:0004553">
    <property type="term" value="F:hydrolase activity, hydrolyzing O-glycosyl compounds"/>
    <property type="evidence" value="ECO:0007669"/>
    <property type="project" value="TreeGrafter"/>
</dbReference>
<dbReference type="AlphaFoldDB" id="W0I2A4"/>
<dbReference type="PANTHER" id="PTHR31616">
    <property type="entry name" value="TREHALASE"/>
    <property type="match status" value="1"/>
</dbReference>
<accession>W0I2A4</accession>
<dbReference type="InterPro" id="IPR012341">
    <property type="entry name" value="6hp_glycosidase-like_sf"/>
</dbReference>
<feature type="domain" description="GH15-like" evidence="1">
    <location>
        <begin position="356"/>
        <end position="661"/>
    </location>
</feature>
<dbReference type="GO" id="GO:0005975">
    <property type="term" value="P:carbohydrate metabolic process"/>
    <property type="evidence" value="ECO:0007669"/>
    <property type="project" value="InterPro"/>
</dbReference>
<evidence type="ECO:0000313" key="3">
    <source>
        <dbReference type="EMBL" id="AHF78563.1"/>
    </source>
</evidence>
<dbReference type="InterPro" id="IPR008928">
    <property type="entry name" value="6-hairpin_glycosidase_sf"/>
</dbReference>
<evidence type="ECO:0000313" key="4">
    <source>
        <dbReference type="Proteomes" id="UP000019028"/>
    </source>
</evidence>
<gene>
    <name evidence="3" type="ORF">Sant_3581</name>
</gene>
<keyword evidence="3" id="KW-0378">Hydrolase</keyword>
<dbReference type="Gene3D" id="1.50.10.10">
    <property type="match status" value="1"/>
</dbReference>
<name>W0I2A4_9GAMM</name>
<dbReference type="PANTHER" id="PTHR31616:SF0">
    <property type="entry name" value="GLUCAN 1,4-ALPHA-GLUCOSIDASE"/>
    <property type="match status" value="1"/>
</dbReference>
<dbReference type="InterPro" id="IPR011613">
    <property type="entry name" value="GH15-like"/>
</dbReference>
<protein>
    <submittedName>
        <fullName evidence="3">Putative Glycosyl hydrolase family 15</fullName>
    </submittedName>
</protein>
<evidence type="ECO:0000259" key="2">
    <source>
        <dbReference type="Pfam" id="PF19291"/>
    </source>
</evidence>